<protein>
    <submittedName>
        <fullName evidence="1">Uncharacterized protein</fullName>
    </submittedName>
</protein>
<gene>
    <name evidence="1" type="ORF">E2C01_073264</name>
</gene>
<organism evidence="1 2">
    <name type="scientific">Portunus trituberculatus</name>
    <name type="common">Swimming crab</name>
    <name type="synonym">Neptunus trituberculatus</name>
    <dbReference type="NCBI Taxonomy" id="210409"/>
    <lineage>
        <taxon>Eukaryota</taxon>
        <taxon>Metazoa</taxon>
        <taxon>Ecdysozoa</taxon>
        <taxon>Arthropoda</taxon>
        <taxon>Crustacea</taxon>
        <taxon>Multicrustacea</taxon>
        <taxon>Malacostraca</taxon>
        <taxon>Eumalacostraca</taxon>
        <taxon>Eucarida</taxon>
        <taxon>Decapoda</taxon>
        <taxon>Pleocyemata</taxon>
        <taxon>Brachyura</taxon>
        <taxon>Eubrachyura</taxon>
        <taxon>Portunoidea</taxon>
        <taxon>Portunidae</taxon>
        <taxon>Portuninae</taxon>
        <taxon>Portunus</taxon>
    </lineage>
</organism>
<dbReference type="AlphaFoldDB" id="A0A5B7IB85"/>
<evidence type="ECO:0000313" key="2">
    <source>
        <dbReference type="Proteomes" id="UP000324222"/>
    </source>
</evidence>
<accession>A0A5B7IB85</accession>
<evidence type="ECO:0000313" key="1">
    <source>
        <dbReference type="EMBL" id="MPC78767.1"/>
    </source>
</evidence>
<name>A0A5B7IB85_PORTR</name>
<keyword evidence="2" id="KW-1185">Reference proteome</keyword>
<comment type="caution">
    <text evidence="1">The sequence shown here is derived from an EMBL/GenBank/DDBJ whole genome shotgun (WGS) entry which is preliminary data.</text>
</comment>
<dbReference type="EMBL" id="VSRR010049303">
    <property type="protein sequence ID" value="MPC78767.1"/>
    <property type="molecule type" value="Genomic_DNA"/>
</dbReference>
<dbReference type="Proteomes" id="UP000324222">
    <property type="component" value="Unassembled WGS sequence"/>
</dbReference>
<proteinExistence type="predicted"/>
<reference evidence="1 2" key="1">
    <citation type="submission" date="2019-05" db="EMBL/GenBank/DDBJ databases">
        <title>Another draft genome of Portunus trituberculatus and its Hox gene families provides insights of decapod evolution.</title>
        <authorList>
            <person name="Jeong J.-H."/>
            <person name="Song I."/>
            <person name="Kim S."/>
            <person name="Choi T."/>
            <person name="Kim D."/>
            <person name="Ryu S."/>
            <person name="Kim W."/>
        </authorList>
    </citation>
    <scope>NUCLEOTIDE SEQUENCE [LARGE SCALE GENOMIC DNA]</scope>
    <source>
        <tissue evidence="1">Muscle</tissue>
    </source>
</reference>
<sequence>MGVWAGGGGAACSCCPLPPARRSASVVLYPLSVVARPSSFLASTHLATTLPLSYYAPSFSFPPAPIPSLFAASLRHLPFTKRNTSLSFFTSYTLSLSQVPHLSSHLILHTIAAGEAAGAGAGVGVGVAGRRRAPHPPPLE</sequence>